<feature type="non-terminal residue" evidence="1">
    <location>
        <position position="1"/>
    </location>
</feature>
<dbReference type="AlphaFoldDB" id="A0A0S7Y1P0"/>
<organism evidence="1 2">
    <name type="scientific">candidate division WOR-1 bacterium DG_54_3</name>
    <dbReference type="NCBI Taxonomy" id="1703775"/>
    <lineage>
        <taxon>Bacteria</taxon>
        <taxon>Bacillati</taxon>
        <taxon>Saganbacteria</taxon>
    </lineage>
</organism>
<dbReference type="Proteomes" id="UP000051861">
    <property type="component" value="Unassembled WGS sequence"/>
</dbReference>
<name>A0A0S7Y1P0_UNCSA</name>
<accession>A0A0S7Y1P0</accession>
<protein>
    <submittedName>
        <fullName evidence="1">Uncharacterized protein</fullName>
    </submittedName>
</protein>
<evidence type="ECO:0000313" key="2">
    <source>
        <dbReference type="Proteomes" id="UP000051861"/>
    </source>
</evidence>
<proteinExistence type="predicted"/>
<gene>
    <name evidence="1" type="ORF">AMJ44_05890</name>
</gene>
<comment type="caution">
    <text evidence="1">The sequence shown here is derived from an EMBL/GenBank/DDBJ whole genome shotgun (WGS) entry which is preliminary data.</text>
</comment>
<dbReference type="EMBL" id="LIZX01000046">
    <property type="protein sequence ID" value="KPJ68638.1"/>
    <property type="molecule type" value="Genomic_DNA"/>
</dbReference>
<reference evidence="1 2" key="1">
    <citation type="journal article" date="2015" name="Microbiome">
        <title>Genomic resolution of linkages in carbon, nitrogen, and sulfur cycling among widespread estuary sediment bacteria.</title>
        <authorList>
            <person name="Baker B.J."/>
            <person name="Lazar C.S."/>
            <person name="Teske A.P."/>
            <person name="Dick G.J."/>
        </authorList>
    </citation>
    <scope>NUCLEOTIDE SEQUENCE [LARGE SCALE GENOMIC DNA]</scope>
    <source>
        <strain evidence="1">DG_54_3</strain>
    </source>
</reference>
<evidence type="ECO:0000313" key="1">
    <source>
        <dbReference type="EMBL" id="KPJ68638.1"/>
    </source>
</evidence>
<sequence>KALFSTAVRESLKDQALRPKVKIAAYLPFHLISKETNALFEAVFAPFKWDHEFGETDEPILKVKGAQIREWLPEGKHLLLWGDGNRFFAYQGNNPELKKKLFEKNKKLEIAFTLGTRFENGKEDIRPRLIDIREFKDKGKI</sequence>